<dbReference type="GO" id="GO:0032366">
    <property type="term" value="P:intracellular sterol transport"/>
    <property type="evidence" value="ECO:0007669"/>
    <property type="project" value="InterPro"/>
</dbReference>
<dbReference type="CDD" id="cd00917">
    <property type="entry name" value="PG-PI_TP"/>
    <property type="match status" value="1"/>
</dbReference>
<dbReference type="InterPro" id="IPR014756">
    <property type="entry name" value="Ig_E-set"/>
</dbReference>
<evidence type="ECO:0000313" key="9">
    <source>
        <dbReference type="EMBL" id="OCB88999.1"/>
    </source>
</evidence>
<gene>
    <name evidence="9" type="ORF">A7U60_g3806</name>
</gene>
<evidence type="ECO:0000259" key="8">
    <source>
        <dbReference type="SMART" id="SM00737"/>
    </source>
</evidence>
<dbReference type="Gene3D" id="2.70.220.10">
    <property type="entry name" value="Ganglioside GM2 activator"/>
    <property type="match status" value="1"/>
</dbReference>
<keyword evidence="5" id="KW-0813">Transport</keyword>
<keyword evidence="10" id="KW-1185">Reference proteome</keyword>
<dbReference type="Proteomes" id="UP000757232">
    <property type="component" value="Unassembled WGS sequence"/>
</dbReference>
<comment type="function">
    <text evidence="1">Catalyzes the intermembrane transfer of phosphatidylglycerol and phosphatidylinositol.</text>
</comment>
<evidence type="ECO:0000313" key="10">
    <source>
        <dbReference type="Proteomes" id="UP000757232"/>
    </source>
</evidence>
<comment type="subunit">
    <text evidence="3">Monomer.</text>
</comment>
<dbReference type="OrthoDB" id="6409159at2759"/>
<keyword evidence="7" id="KW-0445">Lipid transport</keyword>
<dbReference type="AlphaFoldDB" id="A0A9Q5NCT9"/>
<keyword evidence="6" id="KW-0732">Signal</keyword>
<reference evidence="9" key="1">
    <citation type="submission" date="2016-06" db="EMBL/GenBank/DDBJ databases">
        <title>Draft Genome sequence of the fungus Inonotus baumii.</title>
        <authorList>
            <person name="Zhu H."/>
            <person name="Lin W."/>
        </authorList>
    </citation>
    <scope>NUCLEOTIDE SEQUENCE</scope>
    <source>
        <strain evidence="9">821</strain>
    </source>
</reference>
<dbReference type="PANTHER" id="PTHR11306">
    <property type="entry name" value="NIEMANN PICK TYPE C2 PROTEIN NPC2-RELATED"/>
    <property type="match status" value="1"/>
</dbReference>
<protein>
    <recommendedName>
        <fullName evidence="4">Phosphatidylglycerol/phosphatidylinositol transfer protein</fullName>
    </recommendedName>
</protein>
<dbReference type="SUPFAM" id="SSF81296">
    <property type="entry name" value="E set domains"/>
    <property type="match status" value="1"/>
</dbReference>
<comment type="similarity">
    <text evidence="2">Belongs to the NPC2 family.</text>
</comment>
<evidence type="ECO:0000256" key="3">
    <source>
        <dbReference type="ARBA" id="ARBA00011245"/>
    </source>
</evidence>
<sequence length="218" mass="24314">MRTPKTELDVFGVLACLDPHLLLNDDNDDTDALVHCTSPRPDAMKYLNLLLALLAPLSVVSGPVVLQENVVQVQDEPVKTTQGWGWEDCGDPSDPIQIKSIEVLPDPPKPGENMTVKVSAYAQERIEDGAYADVIVRIGTIKILDKRFDLCEEARNAQADVQCPVEEGDHFVEQTVALPREVPRAKFLVQVRGYTVDDDNLVCTDITVDFRPQFPYVW</sequence>
<dbReference type="GO" id="GO:0032934">
    <property type="term" value="F:sterol binding"/>
    <property type="evidence" value="ECO:0007669"/>
    <property type="project" value="InterPro"/>
</dbReference>
<proteinExistence type="inferred from homology"/>
<evidence type="ECO:0000256" key="7">
    <source>
        <dbReference type="ARBA" id="ARBA00023055"/>
    </source>
</evidence>
<evidence type="ECO:0000256" key="4">
    <source>
        <dbReference type="ARBA" id="ARBA00016056"/>
    </source>
</evidence>
<evidence type="ECO:0000256" key="6">
    <source>
        <dbReference type="ARBA" id="ARBA00022729"/>
    </source>
</evidence>
<feature type="domain" description="MD-2-related lipid-recognition" evidence="8">
    <location>
        <begin position="86"/>
        <end position="208"/>
    </location>
</feature>
<evidence type="ECO:0000256" key="5">
    <source>
        <dbReference type="ARBA" id="ARBA00022448"/>
    </source>
</evidence>
<evidence type="ECO:0000256" key="1">
    <source>
        <dbReference type="ARBA" id="ARBA00002053"/>
    </source>
</evidence>
<accession>A0A9Q5NCT9</accession>
<dbReference type="PANTHER" id="PTHR11306:SF0">
    <property type="entry name" value="PHOSPHATIDYLGLYCEROL_PHOSPHATIDYLINOSITOL TRANSFER PROTEIN"/>
    <property type="match status" value="1"/>
</dbReference>
<evidence type="ECO:0000256" key="2">
    <source>
        <dbReference type="ARBA" id="ARBA00006370"/>
    </source>
</evidence>
<dbReference type="EMBL" id="LNZH02000166">
    <property type="protein sequence ID" value="OCB88999.1"/>
    <property type="molecule type" value="Genomic_DNA"/>
</dbReference>
<dbReference type="Pfam" id="PF02221">
    <property type="entry name" value="E1_DerP2_DerF2"/>
    <property type="match status" value="1"/>
</dbReference>
<organism evidence="9 10">
    <name type="scientific">Sanghuangporus baumii</name>
    <name type="common">Phellinus baumii</name>
    <dbReference type="NCBI Taxonomy" id="108892"/>
    <lineage>
        <taxon>Eukaryota</taxon>
        <taxon>Fungi</taxon>
        <taxon>Dikarya</taxon>
        <taxon>Basidiomycota</taxon>
        <taxon>Agaricomycotina</taxon>
        <taxon>Agaricomycetes</taxon>
        <taxon>Hymenochaetales</taxon>
        <taxon>Hymenochaetaceae</taxon>
        <taxon>Sanghuangporus</taxon>
    </lineage>
</organism>
<dbReference type="InterPro" id="IPR033917">
    <property type="entry name" value="ML_PG-PI_TP"/>
</dbReference>
<dbReference type="SMART" id="SM00737">
    <property type="entry name" value="ML"/>
    <property type="match status" value="1"/>
</dbReference>
<dbReference type="InterPro" id="IPR003172">
    <property type="entry name" value="ML_dom"/>
</dbReference>
<comment type="caution">
    <text evidence="9">The sequence shown here is derived from an EMBL/GenBank/DDBJ whole genome shotgun (WGS) entry which is preliminary data.</text>
</comment>
<dbReference type="InterPro" id="IPR036846">
    <property type="entry name" value="GM2-AP_sf"/>
</dbReference>
<name>A0A9Q5NCT9_SANBA</name>
<dbReference type="InterPro" id="IPR039670">
    <property type="entry name" value="NPC2-like"/>
</dbReference>